<comment type="caution">
    <text evidence="2">The sequence shown here is derived from an EMBL/GenBank/DDBJ whole genome shotgun (WGS) entry which is preliminary data.</text>
</comment>
<proteinExistence type="predicted"/>
<evidence type="ECO:0000256" key="1">
    <source>
        <dbReference type="SAM" id="MobiDB-lite"/>
    </source>
</evidence>
<dbReference type="Proteomes" id="UP000006043">
    <property type="component" value="Unassembled WGS sequence"/>
</dbReference>
<dbReference type="PATRIC" id="fig|1214102.3.peg.5831"/>
<evidence type="ECO:0000313" key="3">
    <source>
        <dbReference type="Proteomes" id="UP000006043"/>
    </source>
</evidence>
<dbReference type="AlphaFoldDB" id="K0UKE4"/>
<dbReference type="HOGENOM" id="CLU_3330397_0_0_11"/>
<protein>
    <submittedName>
        <fullName evidence="2">Glycine/D-amino acid oxidase</fullName>
    </submittedName>
</protein>
<accession>K0UKE4</accession>
<dbReference type="EMBL" id="ALQB01000231">
    <property type="protein sequence ID" value="EJZ05425.1"/>
    <property type="molecule type" value="Genomic_DNA"/>
</dbReference>
<sequence length="38" mass="4180">MRGLYVAYKLADRHEASGRARTSPIAGKANVVTTRKPH</sequence>
<organism evidence="2 3">
    <name type="scientific">Mycolicibacterium fortuitum subsp. fortuitum DSM 46621 = ATCC 6841 = JCM 6387</name>
    <dbReference type="NCBI Taxonomy" id="1214102"/>
    <lineage>
        <taxon>Bacteria</taxon>
        <taxon>Bacillati</taxon>
        <taxon>Actinomycetota</taxon>
        <taxon>Actinomycetes</taxon>
        <taxon>Mycobacteriales</taxon>
        <taxon>Mycobacteriaceae</taxon>
        <taxon>Mycolicibacterium</taxon>
    </lineage>
</organism>
<name>K0UKE4_MYCFO</name>
<reference evidence="2 3" key="1">
    <citation type="journal article" date="2012" name="J. Bacteriol.">
        <title>Complete Genome Sequence of Mycobacterium fortuitum subsp. fortuitum Type Strain DSM46621.</title>
        <authorList>
            <person name="Ho Y.S."/>
            <person name="Adroub S.A."/>
            <person name="Aleisa F."/>
            <person name="Mahmood H."/>
            <person name="Othoum G."/>
            <person name="Rashid F."/>
            <person name="Zaher M."/>
            <person name="Ali S."/>
            <person name="Bitter W."/>
            <person name="Pain A."/>
            <person name="Abdallah A.M."/>
        </authorList>
    </citation>
    <scope>NUCLEOTIDE SEQUENCE [LARGE SCALE GENOMIC DNA]</scope>
    <source>
        <strain evidence="3">DSM46621</strain>
    </source>
</reference>
<evidence type="ECO:0000313" key="2">
    <source>
        <dbReference type="EMBL" id="EJZ05425.1"/>
    </source>
</evidence>
<feature type="region of interest" description="Disordered" evidence="1">
    <location>
        <begin position="17"/>
        <end position="38"/>
    </location>
</feature>
<gene>
    <name evidence="2" type="ORF">MFORT_29839</name>
</gene>